<evidence type="ECO:0000256" key="3">
    <source>
        <dbReference type="SAM" id="Phobius"/>
    </source>
</evidence>
<proteinExistence type="predicted"/>
<gene>
    <name evidence="4" type="ORF">crAss002_30</name>
</gene>
<name>A0A7S5QT51_9CAUD</name>
<keyword evidence="5" id="KW-1185">Reference proteome</keyword>
<protein>
    <submittedName>
        <fullName evidence="4">Putative transmembrane protein</fullName>
    </submittedName>
</protein>
<keyword evidence="3" id="KW-1133">Transmembrane helix</keyword>
<reference evidence="4 5" key="1">
    <citation type="submission" date="2020-01" db="EMBL/GenBank/DDBJ databases">
        <title>PhicrAss002; a novel member of the crAss-like phage family isolated from the human gut following selective antibiotic enrichment.</title>
        <authorList>
            <person name="Guerin E."/>
            <person name="Shkoporov A.N."/>
            <person name="Stockdale S.R."/>
            <person name="Khokhlova E.V."/>
            <person name="Clooney A.G."/>
            <person name="Daly K.M."/>
            <person name="Draper L.A."/>
            <person name="Ross P.R."/>
            <person name="Hill C."/>
        </authorList>
    </citation>
    <scope>NUCLEOTIDE SEQUENCE [LARGE SCALE GENOMIC DNA]</scope>
</reference>
<feature type="coiled-coil region" evidence="1">
    <location>
        <begin position="421"/>
        <end position="448"/>
    </location>
</feature>
<keyword evidence="3" id="KW-0472">Membrane</keyword>
<dbReference type="Proteomes" id="UP000595483">
    <property type="component" value="Segment"/>
</dbReference>
<evidence type="ECO:0000313" key="4">
    <source>
        <dbReference type="EMBL" id="QIG59140.1"/>
    </source>
</evidence>
<feature type="compositionally biased region" description="Basic and acidic residues" evidence="2">
    <location>
        <begin position="176"/>
        <end position="188"/>
    </location>
</feature>
<feature type="compositionally biased region" description="Basic residues" evidence="2">
    <location>
        <begin position="189"/>
        <end position="203"/>
    </location>
</feature>
<dbReference type="EMBL" id="MN917146">
    <property type="protein sequence ID" value="QIG59140.1"/>
    <property type="molecule type" value="Genomic_DNA"/>
</dbReference>
<feature type="region of interest" description="Disordered" evidence="2">
    <location>
        <begin position="174"/>
        <end position="235"/>
    </location>
</feature>
<keyword evidence="1" id="KW-0175">Coiled coil</keyword>
<feature type="transmembrane region" description="Helical" evidence="3">
    <location>
        <begin position="12"/>
        <end position="31"/>
    </location>
</feature>
<evidence type="ECO:0000256" key="1">
    <source>
        <dbReference type="SAM" id="Coils"/>
    </source>
</evidence>
<evidence type="ECO:0000256" key="2">
    <source>
        <dbReference type="SAM" id="MobiDB-lite"/>
    </source>
</evidence>
<accession>A0A7S5QT51</accession>
<evidence type="ECO:0000313" key="5">
    <source>
        <dbReference type="Proteomes" id="UP000595483"/>
    </source>
</evidence>
<feature type="compositionally biased region" description="Basic and acidic residues" evidence="2">
    <location>
        <begin position="208"/>
        <end position="218"/>
    </location>
</feature>
<organism evidence="4 5">
    <name type="scientific">Bacteroides phage crAss002</name>
    <dbReference type="NCBI Taxonomy" id="2709317"/>
    <lineage>
        <taxon>Viruses</taxon>
        <taxon>Duplodnaviria</taxon>
        <taxon>Heunggongvirae</taxon>
        <taxon>Uroviricota</taxon>
        <taxon>Caudoviricetes</taxon>
        <taxon>Crassvirales</taxon>
        <taxon>Intestiviridae</taxon>
        <taxon>Churivirinae</taxon>
        <taxon>Jahgtovirus</taxon>
        <taxon>Jahgtovirus secundus</taxon>
    </lineage>
</organism>
<keyword evidence="3 4" id="KW-0812">Transmembrane</keyword>
<sequence length="557" mass="60037">MRTINNRRPKAFIGAAISVGTQLIGGIIGGAKRRKAKEAARLEQERQTKLQAAQQQASYMTENAENDANVYKNIRNQLMRNGGNIPRKGVPLIAEGGTAIPIKKDSFLLKGRKHNTGGIIIGKGKNSIEAEGDEVVQITPKQLKVFSAQPILNGNSPAELVQKGAEPSKVFNAQESFKDRNGLNDDGTKKKRNMRTITGKKKLGGLSRKKDYDSDKKPYPSVKSNDFAGGGRSYPIPTKADARDALRLAGLHGRSDVKAKVYKKYPELKNKKAVLGTLGSLTGANRRLLALNQNVPSAGITAGAKIINPSASSIKPMNLSSNNGSKGFNLFKGIDKGEAISAGIGAAGTLISGLLNKGSINKTSAPQVPTPQLIAPAKLKTSININPQLSDVRESELSQNRLVEGNTASSVASVARQQRISNNALSQRSRLRGEKENLETQLQNQDAMNRQQVASANAQQVNEANRFNAISAIQTANDKVQAAANNRTQMIEGITSAVRDYQLGVDKRRSEENAIAAMMSANPEQMELFLKLMEKNKGRLGNIRSTLFRCGGKKKIA</sequence>